<dbReference type="PaxDb" id="29760-VIT_13s0106g00290.t01"/>
<organism evidence="1 2">
    <name type="scientific">Vitis vinifera</name>
    <name type="common">Grape</name>
    <dbReference type="NCBI Taxonomy" id="29760"/>
    <lineage>
        <taxon>Eukaryota</taxon>
        <taxon>Viridiplantae</taxon>
        <taxon>Streptophyta</taxon>
        <taxon>Embryophyta</taxon>
        <taxon>Tracheophyta</taxon>
        <taxon>Spermatophyta</taxon>
        <taxon>Magnoliopsida</taxon>
        <taxon>eudicotyledons</taxon>
        <taxon>Gunneridae</taxon>
        <taxon>Pentapetalae</taxon>
        <taxon>rosids</taxon>
        <taxon>Vitales</taxon>
        <taxon>Vitaceae</taxon>
        <taxon>Viteae</taxon>
        <taxon>Vitis</taxon>
    </lineage>
</organism>
<dbReference type="InParanoid" id="D7TXK5"/>
<dbReference type="EMBL" id="FN596257">
    <property type="protein sequence ID" value="CBI35230.3"/>
    <property type="molecule type" value="Genomic_DNA"/>
</dbReference>
<gene>
    <name evidence="1" type="ordered locus">VIT_13s0106g00290</name>
</gene>
<dbReference type="HOGENOM" id="CLU_2594664_0_0_1"/>
<evidence type="ECO:0000313" key="1">
    <source>
        <dbReference type="EMBL" id="CBI35230.3"/>
    </source>
</evidence>
<name>D7TXK5_VITVI</name>
<dbReference type="AlphaFoldDB" id="D7TXK5"/>
<evidence type="ECO:0000313" key="2">
    <source>
        <dbReference type="Proteomes" id="UP000009183"/>
    </source>
</evidence>
<sequence>MILAQDCERINQHMLLPLLAAGAGITLVDSHIAASKSSQDPPMGFALIRSSGHDTSKCPMDFRVLEMWPLQLVMPSVYMN</sequence>
<protein>
    <submittedName>
        <fullName evidence="1">Uncharacterized protein</fullName>
    </submittedName>
</protein>
<proteinExistence type="predicted"/>
<reference evidence="2" key="1">
    <citation type="journal article" date="2007" name="Nature">
        <title>The grapevine genome sequence suggests ancestral hexaploidization in major angiosperm phyla.</title>
        <authorList>
            <consortium name="The French-Italian Public Consortium for Grapevine Genome Characterization."/>
            <person name="Jaillon O."/>
            <person name="Aury J.-M."/>
            <person name="Noel B."/>
            <person name="Policriti A."/>
            <person name="Clepet C."/>
            <person name="Casagrande A."/>
            <person name="Choisne N."/>
            <person name="Aubourg S."/>
            <person name="Vitulo N."/>
            <person name="Jubin C."/>
            <person name="Vezzi A."/>
            <person name="Legeai F."/>
            <person name="Hugueney P."/>
            <person name="Dasilva C."/>
            <person name="Horner D."/>
            <person name="Mica E."/>
            <person name="Jublot D."/>
            <person name="Poulain J."/>
            <person name="Bruyere C."/>
            <person name="Billault A."/>
            <person name="Segurens B."/>
            <person name="Gouyvenoux M."/>
            <person name="Ugarte E."/>
            <person name="Cattonaro F."/>
            <person name="Anthouard V."/>
            <person name="Vico V."/>
            <person name="Del Fabbro C."/>
            <person name="Alaux M."/>
            <person name="Di Gaspero G."/>
            <person name="Dumas V."/>
            <person name="Felice N."/>
            <person name="Paillard S."/>
            <person name="Juman I."/>
            <person name="Moroldo M."/>
            <person name="Scalabrin S."/>
            <person name="Canaguier A."/>
            <person name="Le Clainche I."/>
            <person name="Malacrida G."/>
            <person name="Durand E."/>
            <person name="Pesole G."/>
            <person name="Laucou V."/>
            <person name="Chatelet P."/>
            <person name="Merdinoglu D."/>
            <person name="Delledonne M."/>
            <person name="Pezzotti M."/>
            <person name="Lecharny A."/>
            <person name="Scarpelli C."/>
            <person name="Artiguenave F."/>
            <person name="Pe M.E."/>
            <person name="Valle G."/>
            <person name="Morgante M."/>
            <person name="Caboche M."/>
            <person name="Adam-Blondon A.-F."/>
            <person name="Weissenbach J."/>
            <person name="Quetier F."/>
            <person name="Wincker P."/>
        </authorList>
    </citation>
    <scope>NUCLEOTIDE SEQUENCE [LARGE SCALE GENOMIC DNA]</scope>
    <source>
        <strain evidence="2">cv. Pinot noir / PN40024</strain>
    </source>
</reference>
<keyword evidence="2" id="KW-1185">Reference proteome</keyword>
<dbReference type="STRING" id="29760.D7TXK5"/>
<dbReference type="Proteomes" id="UP000009183">
    <property type="component" value="Chromosome 13"/>
</dbReference>
<accession>D7TXK5</accession>